<evidence type="ECO:0000256" key="4">
    <source>
        <dbReference type="ARBA" id="ARBA00022692"/>
    </source>
</evidence>
<dbReference type="PANTHER" id="PTHR23501:SF12">
    <property type="entry name" value="MAJOR FACILITATOR SUPERFAMILY (MFS) PROFILE DOMAIN-CONTAINING PROTEIN-RELATED"/>
    <property type="match status" value="1"/>
</dbReference>
<comment type="similarity">
    <text evidence="2">Belongs to the major facilitator superfamily. TCR/Tet family.</text>
</comment>
<dbReference type="EMBL" id="JRHA01000006">
    <property type="protein sequence ID" value="PQK15787.1"/>
    <property type="molecule type" value="Genomic_DNA"/>
</dbReference>
<evidence type="ECO:0000313" key="10">
    <source>
        <dbReference type="EMBL" id="PQK15787.1"/>
    </source>
</evidence>
<keyword evidence="4 8" id="KW-0812">Transmembrane</keyword>
<dbReference type="InterPro" id="IPR036259">
    <property type="entry name" value="MFS_trans_sf"/>
</dbReference>
<evidence type="ECO:0000256" key="1">
    <source>
        <dbReference type="ARBA" id="ARBA00004141"/>
    </source>
</evidence>
<evidence type="ECO:0000256" key="6">
    <source>
        <dbReference type="ARBA" id="ARBA00023136"/>
    </source>
</evidence>
<feature type="transmembrane region" description="Helical" evidence="8">
    <location>
        <begin position="122"/>
        <end position="140"/>
    </location>
</feature>
<dbReference type="AlphaFoldDB" id="A0A2S7YI52"/>
<feature type="domain" description="Major facilitator superfamily (MFS) profile" evidence="9">
    <location>
        <begin position="88"/>
        <end position="581"/>
    </location>
</feature>
<feature type="transmembrane region" description="Helical" evidence="8">
    <location>
        <begin position="445"/>
        <end position="473"/>
    </location>
</feature>
<dbReference type="OrthoDB" id="10021397at2759"/>
<dbReference type="PROSITE" id="PS50850">
    <property type="entry name" value="MFS"/>
    <property type="match status" value="1"/>
</dbReference>
<feature type="compositionally biased region" description="Polar residues" evidence="7">
    <location>
        <begin position="1"/>
        <end position="13"/>
    </location>
</feature>
<dbReference type="InterPro" id="IPR011701">
    <property type="entry name" value="MFS"/>
</dbReference>
<dbReference type="GO" id="GO:0022857">
    <property type="term" value="F:transmembrane transporter activity"/>
    <property type="evidence" value="ECO:0007669"/>
    <property type="project" value="InterPro"/>
</dbReference>
<feature type="transmembrane region" description="Helical" evidence="8">
    <location>
        <begin position="420"/>
        <end position="438"/>
    </location>
</feature>
<name>A0A2S7YI52_BEABA</name>
<evidence type="ECO:0000259" key="9">
    <source>
        <dbReference type="PROSITE" id="PS50850"/>
    </source>
</evidence>
<feature type="transmembrane region" description="Helical" evidence="8">
    <location>
        <begin position="393"/>
        <end position="414"/>
    </location>
</feature>
<evidence type="ECO:0000256" key="5">
    <source>
        <dbReference type="ARBA" id="ARBA00022989"/>
    </source>
</evidence>
<evidence type="ECO:0000256" key="8">
    <source>
        <dbReference type="SAM" id="Phobius"/>
    </source>
</evidence>
<comment type="caution">
    <text evidence="10">The sequence shown here is derived from an EMBL/GenBank/DDBJ whole genome shotgun (WGS) entry which is preliminary data.</text>
</comment>
<feature type="transmembrane region" description="Helical" evidence="8">
    <location>
        <begin position="354"/>
        <end position="381"/>
    </location>
</feature>
<keyword evidence="6 8" id="KW-0472">Membrane</keyword>
<feature type="transmembrane region" description="Helical" evidence="8">
    <location>
        <begin position="178"/>
        <end position="199"/>
    </location>
</feature>
<organism evidence="10 11">
    <name type="scientific">Beauveria bassiana</name>
    <name type="common">White muscardine disease fungus</name>
    <name type="synonym">Tritirachium shiotae</name>
    <dbReference type="NCBI Taxonomy" id="176275"/>
    <lineage>
        <taxon>Eukaryota</taxon>
        <taxon>Fungi</taxon>
        <taxon>Dikarya</taxon>
        <taxon>Ascomycota</taxon>
        <taxon>Pezizomycotina</taxon>
        <taxon>Sordariomycetes</taxon>
        <taxon>Hypocreomycetidae</taxon>
        <taxon>Hypocreales</taxon>
        <taxon>Cordycipitaceae</taxon>
        <taxon>Beauveria</taxon>
    </lineage>
</organism>
<feature type="transmembrane region" description="Helical" evidence="8">
    <location>
        <begin position="479"/>
        <end position="504"/>
    </location>
</feature>
<feature type="transmembrane region" description="Helical" evidence="8">
    <location>
        <begin position="152"/>
        <end position="171"/>
    </location>
</feature>
<dbReference type="PANTHER" id="PTHR23501">
    <property type="entry name" value="MAJOR FACILITATOR SUPERFAMILY"/>
    <property type="match status" value="1"/>
</dbReference>
<accession>A0A2S7YI52</accession>
<proteinExistence type="inferred from homology"/>
<evidence type="ECO:0000256" key="2">
    <source>
        <dbReference type="ARBA" id="ARBA00007520"/>
    </source>
</evidence>
<keyword evidence="5 8" id="KW-1133">Transmembrane helix</keyword>
<protein>
    <recommendedName>
        <fullName evidence="9">Major facilitator superfamily (MFS) profile domain-containing protein</fullName>
    </recommendedName>
</protein>
<feature type="transmembrane region" description="Helical" evidence="8">
    <location>
        <begin position="211"/>
        <end position="234"/>
    </location>
</feature>
<dbReference type="GO" id="GO:0005886">
    <property type="term" value="C:plasma membrane"/>
    <property type="evidence" value="ECO:0007669"/>
    <property type="project" value="TreeGrafter"/>
</dbReference>
<dbReference type="Pfam" id="PF07690">
    <property type="entry name" value="MFS_1"/>
    <property type="match status" value="1"/>
</dbReference>
<comment type="subcellular location">
    <subcellularLocation>
        <location evidence="1">Membrane</location>
        <topology evidence="1">Multi-pass membrane protein</topology>
    </subcellularLocation>
</comment>
<feature type="transmembrane region" description="Helical" evidence="8">
    <location>
        <begin position="82"/>
        <end position="101"/>
    </location>
</feature>
<keyword evidence="3" id="KW-0813">Transport</keyword>
<dbReference type="Proteomes" id="UP000237441">
    <property type="component" value="Unassembled WGS sequence"/>
</dbReference>
<dbReference type="SUPFAM" id="SSF103473">
    <property type="entry name" value="MFS general substrate transporter"/>
    <property type="match status" value="2"/>
</dbReference>
<reference evidence="10 11" key="1">
    <citation type="submission" date="2016-07" db="EMBL/GenBank/DDBJ databases">
        <title>Comparative genomics of the entomopathogenic fungus Beauveria bassiana.</title>
        <authorList>
            <person name="Valero Jimenez C.A."/>
            <person name="Zwaan B.J."/>
            <person name="Van Kan J.A."/>
            <person name="Takken W."/>
            <person name="Debets A.J."/>
            <person name="Schoustra S.E."/>
            <person name="Koenraadt C.J."/>
        </authorList>
    </citation>
    <scope>NUCLEOTIDE SEQUENCE [LARGE SCALE GENOMIC DNA]</scope>
    <source>
        <strain evidence="10 11">ARSEF 8028</strain>
    </source>
</reference>
<gene>
    <name evidence="10" type="ORF">BB8028_0006g01090</name>
</gene>
<feature type="transmembrane region" description="Helical" evidence="8">
    <location>
        <begin position="241"/>
        <end position="264"/>
    </location>
</feature>
<dbReference type="InterPro" id="IPR020846">
    <property type="entry name" value="MFS_dom"/>
</dbReference>
<evidence type="ECO:0000256" key="3">
    <source>
        <dbReference type="ARBA" id="ARBA00022448"/>
    </source>
</evidence>
<feature type="region of interest" description="Disordered" evidence="7">
    <location>
        <begin position="1"/>
        <end position="22"/>
    </location>
</feature>
<feature type="transmembrane region" description="Helical" evidence="8">
    <location>
        <begin position="558"/>
        <end position="576"/>
    </location>
</feature>
<feature type="transmembrane region" description="Helical" evidence="8">
    <location>
        <begin position="312"/>
        <end position="334"/>
    </location>
</feature>
<sequence length="583" mass="62889">MIVPFSSSAQHYQLKSHPDRAEQLPTMEMEKNFGGANVVKNKEAAMVSHSYPGKTDEGITVASATLEGQTEPPPPSPRDIHGFRWVLAVVAVVSSILLYATDNTIVATIQPSIIEDLGDQHLLPWVSVGYMIGGLVFALPSGKVYGLFDTKTLYLICGVIFCIGTTLCGAAPNMACMIVGRIIAGVGGNGMYVGVLTLLTVTTTDKECPAYLSLIGMAYGIGSIIGPLIGGGFAAHATWRWGFYINLVILGIFAPVYIFIMPTFQPRSTMTVRDKSQAYDNLGTLLSVAGLFCAVMAVNFGGTLYSWRSGQIIALLVLAGMLLISFVLQQSFSFMTNFESRLLPCQLITQREPVLLFVLMAANNCASMVSMYYIPLIFQFIGGSGALSAGTRLLPFIVAMTVFIALQGALLPHLPLYKPWYVVGAVFILLGGVFFYRVDISTTDAYLYGFQVLLGAGVGLYLQAGFAVILAVIEMSDMAYGVTFMLFAQLLGITSGLSFSGAVFTNTAFENLRRLLPDVPAEQLQRALSGAAGDFFQKLDEENRKAVLRTIMSSINKSFILCITAGAVSLVAAVFLRNQKMRT</sequence>
<dbReference type="Gene3D" id="1.20.1250.20">
    <property type="entry name" value="MFS general substrate transporter like domains"/>
    <property type="match status" value="1"/>
</dbReference>
<feature type="transmembrane region" description="Helical" evidence="8">
    <location>
        <begin position="284"/>
        <end position="305"/>
    </location>
</feature>
<evidence type="ECO:0000256" key="7">
    <source>
        <dbReference type="SAM" id="MobiDB-lite"/>
    </source>
</evidence>
<evidence type="ECO:0000313" key="11">
    <source>
        <dbReference type="Proteomes" id="UP000237441"/>
    </source>
</evidence>